<dbReference type="CDD" id="cd06850">
    <property type="entry name" value="biotinyl_domain"/>
    <property type="match status" value="1"/>
</dbReference>
<evidence type="ECO:0000313" key="3">
    <source>
        <dbReference type="EMBL" id="KAG6395423.1"/>
    </source>
</evidence>
<gene>
    <name evidence="3" type="ORF">SASPL_146068</name>
</gene>
<name>A0A8X8WI49_SALSN</name>
<feature type="region of interest" description="Disordered" evidence="1">
    <location>
        <begin position="195"/>
        <end position="220"/>
    </location>
</feature>
<dbReference type="AlphaFoldDB" id="A0A8X8WI49"/>
<dbReference type="Gene3D" id="2.40.50.100">
    <property type="match status" value="1"/>
</dbReference>
<evidence type="ECO:0000313" key="4">
    <source>
        <dbReference type="Proteomes" id="UP000298416"/>
    </source>
</evidence>
<proteinExistence type="predicted"/>
<evidence type="ECO:0000256" key="1">
    <source>
        <dbReference type="SAM" id="MobiDB-lite"/>
    </source>
</evidence>
<dbReference type="PANTHER" id="PTHR47597:SF2">
    <property type="entry name" value="LIPOYL-BINDING DOMAIN-CONTAINING PROTEIN"/>
    <property type="match status" value="1"/>
</dbReference>
<evidence type="ECO:0000259" key="2">
    <source>
        <dbReference type="Pfam" id="PF00364"/>
    </source>
</evidence>
<dbReference type="EMBL" id="PNBA02000017">
    <property type="protein sequence ID" value="KAG6395423.1"/>
    <property type="molecule type" value="Genomic_DNA"/>
</dbReference>
<accession>A0A8X8WI49</accession>
<comment type="caution">
    <text evidence="3">The sequence shown here is derived from an EMBL/GenBank/DDBJ whole genome shotgun (WGS) entry which is preliminary data.</text>
</comment>
<reference evidence="3" key="2">
    <citation type="submission" date="2020-08" db="EMBL/GenBank/DDBJ databases">
        <title>Plant Genome Project.</title>
        <authorList>
            <person name="Zhang R.-G."/>
        </authorList>
    </citation>
    <scope>NUCLEOTIDE SEQUENCE</scope>
    <source>
        <strain evidence="3">Huo1</strain>
        <tissue evidence="3">Leaf</tissue>
    </source>
</reference>
<dbReference type="SUPFAM" id="SSF51230">
    <property type="entry name" value="Single hybrid motif"/>
    <property type="match status" value="1"/>
</dbReference>
<feature type="domain" description="Lipoyl-binding" evidence="2">
    <location>
        <begin position="266"/>
        <end position="321"/>
    </location>
</feature>
<keyword evidence="4" id="KW-1185">Reference proteome</keyword>
<sequence length="330" mass="34993">MLQKLGANMPESSVEHGFPVGSLRLLTAEHHGVRRCSPLFRFSCCDWNIAEVQRDVNLEMINAVGTNSHIKSVLHRPGIAAYCDLSKLPAYGGKNLSSRKRHAALLVSCAKTSEATISAKGDPNGAVLSDKKSNGAVEKKAPITATFPTGFETLLTEVCDETKIAELKVKLGAFEIHMKRNIDCPAIPAPVIPHATESPVPSKPAVPPPPQSKSSAKKVSSFTNVSAEKAAKLAALDASGSSGYVIVSSPTVGSFRRARTLKGKKQPPACKEGDLIKEGQVIGFLDQFGSELPVKSDVAGEVLKLLFSDGEAVGYGEPLVAVLPSFRSIK</sequence>
<dbReference type="Pfam" id="PF00364">
    <property type="entry name" value="Biotin_lipoyl"/>
    <property type="match status" value="1"/>
</dbReference>
<feature type="compositionally biased region" description="Pro residues" evidence="1">
    <location>
        <begin position="201"/>
        <end position="211"/>
    </location>
</feature>
<dbReference type="Proteomes" id="UP000298416">
    <property type="component" value="Unassembled WGS sequence"/>
</dbReference>
<protein>
    <recommendedName>
        <fullName evidence="2">Lipoyl-binding domain-containing protein</fullName>
    </recommendedName>
</protein>
<reference evidence="3" key="1">
    <citation type="submission" date="2018-01" db="EMBL/GenBank/DDBJ databases">
        <authorList>
            <person name="Mao J.F."/>
        </authorList>
    </citation>
    <scope>NUCLEOTIDE SEQUENCE</scope>
    <source>
        <strain evidence="3">Huo1</strain>
        <tissue evidence="3">Leaf</tissue>
    </source>
</reference>
<dbReference type="InterPro" id="IPR011053">
    <property type="entry name" value="Single_hybrid_motif"/>
</dbReference>
<dbReference type="PANTHER" id="PTHR47597">
    <property type="entry name" value="IS A MEMBER OF THE PF|00364 BIOTIN-REQUIRING ENZYMES FAMILY-RELATED"/>
    <property type="match status" value="1"/>
</dbReference>
<dbReference type="InterPro" id="IPR053217">
    <property type="entry name" value="ACC_Biotin_Carrier"/>
</dbReference>
<dbReference type="InterPro" id="IPR000089">
    <property type="entry name" value="Biotin_lipoyl"/>
</dbReference>
<organism evidence="3">
    <name type="scientific">Salvia splendens</name>
    <name type="common">Scarlet sage</name>
    <dbReference type="NCBI Taxonomy" id="180675"/>
    <lineage>
        <taxon>Eukaryota</taxon>
        <taxon>Viridiplantae</taxon>
        <taxon>Streptophyta</taxon>
        <taxon>Embryophyta</taxon>
        <taxon>Tracheophyta</taxon>
        <taxon>Spermatophyta</taxon>
        <taxon>Magnoliopsida</taxon>
        <taxon>eudicotyledons</taxon>
        <taxon>Gunneridae</taxon>
        <taxon>Pentapetalae</taxon>
        <taxon>asterids</taxon>
        <taxon>lamiids</taxon>
        <taxon>Lamiales</taxon>
        <taxon>Lamiaceae</taxon>
        <taxon>Nepetoideae</taxon>
        <taxon>Mentheae</taxon>
        <taxon>Salviinae</taxon>
        <taxon>Salvia</taxon>
        <taxon>Salvia subgen. Calosphace</taxon>
        <taxon>core Calosphace</taxon>
    </lineage>
</organism>